<evidence type="ECO:0000256" key="2">
    <source>
        <dbReference type="ARBA" id="ARBA00004496"/>
    </source>
</evidence>
<dbReference type="Pfam" id="PF03061">
    <property type="entry name" value="4HBT"/>
    <property type="match status" value="1"/>
</dbReference>
<dbReference type="GO" id="GO:0006631">
    <property type="term" value="P:fatty acid metabolic process"/>
    <property type="evidence" value="ECO:0007669"/>
    <property type="project" value="UniProtKB-UniPathway"/>
</dbReference>
<gene>
    <name evidence="13" type="primary">ACOT11</name>
</gene>
<dbReference type="SMART" id="SM00234">
    <property type="entry name" value="START"/>
    <property type="match status" value="1"/>
</dbReference>
<dbReference type="GO" id="GO:0006637">
    <property type="term" value="P:acyl-CoA metabolic process"/>
    <property type="evidence" value="ECO:0007669"/>
    <property type="project" value="TreeGrafter"/>
</dbReference>
<evidence type="ECO:0000256" key="5">
    <source>
        <dbReference type="ARBA" id="ARBA00022490"/>
    </source>
</evidence>
<dbReference type="PANTHER" id="PTHR11049">
    <property type="entry name" value="ACYL COENZYME A THIOESTER HYDROLASE"/>
    <property type="match status" value="1"/>
</dbReference>
<evidence type="ECO:0000256" key="9">
    <source>
        <dbReference type="ARBA" id="ARBA00023098"/>
    </source>
</evidence>
<dbReference type="AlphaFoldDB" id="A0A452RD31"/>
<feature type="domain" description="START" evidence="11">
    <location>
        <begin position="346"/>
        <end position="519"/>
    </location>
</feature>
<evidence type="ECO:0000313" key="14">
    <source>
        <dbReference type="Proteomes" id="UP000291022"/>
    </source>
</evidence>
<evidence type="ECO:0000256" key="6">
    <source>
        <dbReference type="ARBA" id="ARBA00022737"/>
    </source>
</evidence>
<dbReference type="InterPro" id="IPR023393">
    <property type="entry name" value="START-like_dom_sf"/>
</dbReference>
<dbReference type="InterPro" id="IPR006683">
    <property type="entry name" value="Thioestr_dom"/>
</dbReference>
<feature type="domain" description="HotDog ACOT-type" evidence="12">
    <location>
        <begin position="162"/>
        <end position="275"/>
    </location>
</feature>
<dbReference type="SUPFAM" id="SSF54637">
    <property type="entry name" value="Thioesterase/thiol ester dehydrase-isomerase"/>
    <property type="match status" value="2"/>
</dbReference>
<name>A0A452RD31_URSAM</name>
<evidence type="ECO:0000259" key="12">
    <source>
        <dbReference type="PROSITE" id="PS51770"/>
    </source>
</evidence>
<evidence type="ECO:0000313" key="13">
    <source>
        <dbReference type="Ensembl" id="ENSUAMP00000016607.1"/>
    </source>
</evidence>
<dbReference type="GO" id="GO:0008289">
    <property type="term" value="F:lipid binding"/>
    <property type="evidence" value="ECO:0007669"/>
    <property type="project" value="InterPro"/>
</dbReference>
<evidence type="ECO:0000256" key="10">
    <source>
        <dbReference type="PROSITE-ProRule" id="PRU01106"/>
    </source>
</evidence>
<evidence type="ECO:0000256" key="1">
    <source>
        <dbReference type="ARBA" id="ARBA00000295"/>
    </source>
</evidence>
<dbReference type="UniPathway" id="UPA00199"/>
<comment type="subcellular location">
    <subcellularLocation>
        <location evidence="2">Cytoplasm</location>
    </subcellularLocation>
</comment>
<evidence type="ECO:0000256" key="7">
    <source>
        <dbReference type="ARBA" id="ARBA00022801"/>
    </source>
</evidence>
<reference evidence="14" key="1">
    <citation type="submission" date="2016-06" db="EMBL/GenBank/DDBJ databases">
        <title>De novo assembly and RNA-Seq shows season-dependent expression and editing in black bear kidneys.</title>
        <authorList>
            <person name="Korstanje R."/>
            <person name="Srivastava A."/>
            <person name="Sarsani V.K."/>
            <person name="Sheehan S.M."/>
            <person name="Seger R.L."/>
            <person name="Barter M.E."/>
            <person name="Lindqvist C."/>
            <person name="Brody L.C."/>
            <person name="Mullikin J.C."/>
        </authorList>
    </citation>
    <scope>NUCLEOTIDE SEQUENCE [LARGE SCALE GENOMIC DNA]</scope>
</reference>
<dbReference type="PROSITE" id="PS51770">
    <property type="entry name" value="HOTDOG_ACOT"/>
    <property type="match status" value="1"/>
</dbReference>
<keyword evidence="5" id="KW-0963">Cytoplasm</keyword>
<organism evidence="13 14">
    <name type="scientific">Ursus americanus</name>
    <name type="common">American black bear</name>
    <name type="synonym">Euarctos americanus</name>
    <dbReference type="NCBI Taxonomy" id="9643"/>
    <lineage>
        <taxon>Eukaryota</taxon>
        <taxon>Metazoa</taxon>
        <taxon>Chordata</taxon>
        <taxon>Craniata</taxon>
        <taxon>Vertebrata</taxon>
        <taxon>Euteleostomi</taxon>
        <taxon>Mammalia</taxon>
        <taxon>Eutheria</taxon>
        <taxon>Laurasiatheria</taxon>
        <taxon>Carnivora</taxon>
        <taxon>Caniformia</taxon>
        <taxon>Ursidae</taxon>
        <taxon>Ursus</taxon>
    </lineage>
</organism>
<accession>A0A452RD31</accession>
<dbReference type="Gene3D" id="3.30.530.20">
    <property type="match status" value="1"/>
</dbReference>
<dbReference type="PANTHER" id="PTHR11049:SF1">
    <property type="entry name" value="ACYL-COENZYME A THIOESTERASE 11"/>
    <property type="match status" value="1"/>
</dbReference>
<comment type="catalytic activity">
    <reaction evidence="1">
        <text>butanoyl-CoA + H2O = butanoate + CoA + H(+)</text>
        <dbReference type="Rhea" id="RHEA:40111"/>
        <dbReference type="ChEBI" id="CHEBI:15377"/>
        <dbReference type="ChEBI" id="CHEBI:15378"/>
        <dbReference type="ChEBI" id="CHEBI:17968"/>
        <dbReference type="ChEBI" id="CHEBI:57287"/>
        <dbReference type="ChEBI" id="CHEBI:57371"/>
    </reaction>
    <physiologicalReaction direction="left-to-right" evidence="1">
        <dbReference type="Rhea" id="RHEA:40112"/>
    </physiologicalReaction>
</comment>
<keyword evidence="7 10" id="KW-0378">Hydrolase</keyword>
<evidence type="ECO:0000256" key="4">
    <source>
        <dbReference type="ARBA" id="ARBA00022487"/>
    </source>
</evidence>
<comment type="pathway">
    <text evidence="3">Lipid metabolism; fatty acid metabolism.</text>
</comment>
<dbReference type="Pfam" id="PF01852">
    <property type="entry name" value="START"/>
    <property type="match status" value="1"/>
</dbReference>
<evidence type="ECO:0000256" key="8">
    <source>
        <dbReference type="ARBA" id="ARBA00022832"/>
    </source>
</evidence>
<keyword evidence="8" id="KW-0276">Fatty acid metabolism</keyword>
<evidence type="ECO:0000259" key="11">
    <source>
        <dbReference type="PROSITE" id="PS50848"/>
    </source>
</evidence>
<dbReference type="STRING" id="9643.ENSUAMP00000016607"/>
<dbReference type="FunFam" id="3.10.129.10:FF:000011">
    <property type="entry name" value="Acyl-coenzyme A thioesterase 11"/>
    <property type="match status" value="1"/>
</dbReference>
<keyword evidence="14" id="KW-1185">Reference proteome</keyword>
<dbReference type="InterPro" id="IPR002913">
    <property type="entry name" value="START_lipid-bd_dom"/>
</dbReference>
<dbReference type="Ensembl" id="ENSUAMT00000018593.1">
    <property type="protein sequence ID" value="ENSUAMP00000016607.1"/>
    <property type="gene ID" value="ENSUAMG00000013203.1"/>
</dbReference>
<dbReference type="InterPro" id="IPR029069">
    <property type="entry name" value="HotDog_dom_sf"/>
</dbReference>
<dbReference type="GO" id="GO:0052689">
    <property type="term" value="F:carboxylic ester hydrolase activity"/>
    <property type="evidence" value="ECO:0007669"/>
    <property type="project" value="UniProtKB-KW"/>
</dbReference>
<dbReference type="OMA" id="YEQCEVI"/>
<protein>
    <submittedName>
        <fullName evidence="13">Acyl-CoA thioesterase 11</fullName>
    </submittedName>
</protein>
<dbReference type="GO" id="GO:0005829">
    <property type="term" value="C:cytosol"/>
    <property type="evidence" value="ECO:0007669"/>
    <property type="project" value="Ensembl"/>
</dbReference>
<proteinExistence type="predicted"/>
<dbReference type="InterPro" id="IPR033120">
    <property type="entry name" value="HOTDOG_ACOT"/>
</dbReference>
<dbReference type="SUPFAM" id="SSF55961">
    <property type="entry name" value="Bet v1-like"/>
    <property type="match status" value="1"/>
</dbReference>
<reference evidence="13" key="2">
    <citation type="submission" date="2025-08" db="UniProtKB">
        <authorList>
            <consortium name="Ensembl"/>
        </authorList>
    </citation>
    <scope>IDENTIFICATION</scope>
</reference>
<dbReference type="CDD" id="cd03442">
    <property type="entry name" value="BFIT_BACH"/>
    <property type="match status" value="1"/>
</dbReference>
<keyword evidence="9" id="KW-0443">Lipid metabolism</keyword>
<dbReference type="Proteomes" id="UP000291022">
    <property type="component" value="Unassembled WGS sequence"/>
</dbReference>
<dbReference type="FunFam" id="3.30.530.20:FF:000012">
    <property type="entry name" value="Acyl-coenzyme A thioesterase 11"/>
    <property type="match status" value="1"/>
</dbReference>
<keyword evidence="4" id="KW-0719">Serine esterase</keyword>
<evidence type="ECO:0000256" key="3">
    <source>
        <dbReference type="ARBA" id="ARBA00004872"/>
    </source>
</evidence>
<reference evidence="13" key="3">
    <citation type="submission" date="2025-09" db="UniProtKB">
        <authorList>
            <consortium name="Ensembl"/>
        </authorList>
    </citation>
    <scope>IDENTIFICATION</scope>
</reference>
<dbReference type="PROSITE" id="PS50848">
    <property type="entry name" value="START"/>
    <property type="match status" value="1"/>
</dbReference>
<keyword evidence="6" id="KW-0677">Repeat</keyword>
<dbReference type="GO" id="GO:0052816">
    <property type="term" value="F:long-chain fatty acyl-CoA hydrolase activity"/>
    <property type="evidence" value="ECO:0007669"/>
    <property type="project" value="TreeGrafter"/>
</dbReference>
<sequence length="539" mass="60880">PAVGPGLVLALSHPVSLDPQLRERPCKYLGPLFLPSLPSGRPTSCFSLPSVGQVVNIKAKVNRAFNSSMEVGIQVASEDLCSEKQWTVCKALATFVAHRELSKVKLKQITPRTEEEKMEHSVAAERRRMRLLYADTIKDLLANCAIQDDLESRDCSCMVPAEKTRVESVELVLPPHANHQGNTFGGQIMAWMENVATIAASRLCRAHPTLKAIEMFHFRGPSQVGDRLVLKAIVNNAFKHSMEVGVCVEAYRQEAETHRRHINSAFMTFVVLDADDQPRTLPWIQPQPGDGERRYREASARKKIRLDRRVWVGWWEGTRVQGSSVCSVQVCLSYNNVSSLKMLVAKDNWVLSSEVNQVRLYTLEEDKFLSFHMEMSVHVDTTQAFLLLSDLLRRPEWDKHYRSVELVQQVDEDDAIYHVISPVLSGDTKPQDFVILASRRKPCDNGDPYVIAMRSVTLPTHPETPAYRRGETLCSGFCFWREGDQLTKVSYYNQATPGFLNYVTTNVAGLSSEFYTTFKACEQFLLDNRSDLAPSLQTL</sequence>
<dbReference type="InterPro" id="IPR040170">
    <property type="entry name" value="Cytosol_ACT"/>
</dbReference>
<dbReference type="Gene3D" id="3.10.129.10">
    <property type="entry name" value="Hotdog Thioesterase"/>
    <property type="match status" value="2"/>
</dbReference>
<dbReference type="GeneTree" id="ENSGT00940000156460"/>